<dbReference type="EMBL" id="CAUOFW020006002">
    <property type="protein sequence ID" value="CAK9172486.1"/>
    <property type="molecule type" value="Genomic_DNA"/>
</dbReference>
<dbReference type="Pfam" id="PF22272">
    <property type="entry name" value="LEA_3b"/>
    <property type="match status" value="1"/>
</dbReference>
<dbReference type="AlphaFoldDB" id="A0ABC8TXC2"/>
<protein>
    <submittedName>
        <fullName evidence="2">Uncharacterized protein</fullName>
    </submittedName>
</protein>
<feature type="region of interest" description="Disordered" evidence="1">
    <location>
        <begin position="66"/>
        <end position="88"/>
    </location>
</feature>
<keyword evidence="3" id="KW-1185">Reference proteome</keyword>
<dbReference type="InterPro" id="IPR039291">
    <property type="entry name" value="At5g17165-like"/>
</dbReference>
<evidence type="ECO:0000256" key="1">
    <source>
        <dbReference type="SAM" id="MobiDB-lite"/>
    </source>
</evidence>
<proteinExistence type="predicted"/>
<dbReference type="PANTHER" id="PTHR35122:SF2">
    <property type="entry name" value="OS04G0598000 PROTEIN"/>
    <property type="match status" value="1"/>
</dbReference>
<evidence type="ECO:0000313" key="2">
    <source>
        <dbReference type="EMBL" id="CAK9172486.1"/>
    </source>
</evidence>
<gene>
    <name evidence="2" type="ORF">ILEXP_LOCUS42138</name>
</gene>
<accession>A0ABC8TXC2</accession>
<comment type="caution">
    <text evidence="2">The sequence shown here is derived from an EMBL/GenBank/DDBJ whole genome shotgun (WGS) entry which is preliminary data.</text>
</comment>
<dbReference type="Proteomes" id="UP001642360">
    <property type="component" value="Unassembled WGS sequence"/>
</dbReference>
<sequence>MASNLQSRRFVSLGKRFVNQICTGSARDSTQSSSLTLRRAVHVSVYDKNPDDQIHSTVVPDEVIEPQSDKYWAPHPKTGVFGPATDGGERAFHTSHVVASEGSVLEQKAFFRSLEDLEKPPHP</sequence>
<organism evidence="2 3">
    <name type="scientific">Ilex paraguariensis</name>
    <name type="common">yerba mate</name>
    <dbReference type="NCBI Taxonomy" id="185542"/>
    <lineage>
        <taxon>Eukaryota</taxon>
        <taxon>Viridiplantae</taxon>
        <taxon>Streptophyta</taxon>
        <taxon>Embryophyta</taxon>
        <taxon>Tracheophyta</taxon>
        <taxon>Spermatophyta</taxon>
        <taxon>Magnoliopsida</taxon>
        <taxon>eudicotyledons</taxon>
        <taxon>Gunneridae</taxon>
        <taxon>Pentapetalae</taxon>
        <taxon>asterids</taxon>
        <taxon>campanulids</taxon>
        <taxon>Aquifoliales</taxon>
        <taxon>Aquifoliaceae</taxon>
        <taxon>Ilex</taxon>
    </lineage>
</organism>
<evidence type="ECO:0000313" key="3">
    <source>
        <dbReference type="Proteomes" id="UP001642360"/>
    </source>
</evidence>
<dbReference type="PANTHER" id="PTHR35122">
    <property type="entry name" value="OSJNBA0093F12.14 PROTEIN"/>
    <property type="match status" value="1"/>
</dbReference>
<reference evidence="2 3" key="1">
    <citation type="submission" date="2024-02" db="EMBL/GenBank/DDBJ databases">
        <authorList>
            <person name="Vignale AGUSTIN F."/>
            <person name="Sosa J E."/>
            <person name="Modenutti C."/>
        </authorList>
    </citation>
    <scope>NUCLEOTIDE SEQUENCE [LARGE SCALE GENOMIC DNA]</scope>
</reference>
<name>A0ABC8TXC2_9AQUA</name>